<accession>C3Z0A5</accession>
<dbReference type="PROSITE" id="PS51450">
    <property type="entry name" value="LRR"/>
    <property type="match status" value="2"/>
</dbReference>
<organism>
    <name type="scientific">Branchiostoma floridae</name>
    <name type="common">Florida lancelet</name>
    <name type="synonym">Amphioxus</name>
    <dbReference type="NCBI Taxonomy" id="7739"/>
    <lineage>
        <taxon>Eukaryota</taxon>
        <taxon>Metazoa</taxon>
        <taxon>Chordata</taxon>
        <taxon>Cephalochordata</taxon>
        <taxon>Leptocardii</taxon>
        <taxon>Amphioxiformes</taxon>
        <taxon>Branchiostomatidae</taxon>
        <taxon>Branchiostoma</taxon>
    </lineage>
</organism>
<gene>
    <name evidence="4" type="ORF">BRAFLDRAFT_221439</name>
</gene>
<protein>
    <recommendedName>
        <fullName evidence="5">LRRCT domain-containing protein</fullName>
    </recommendedName>
</protein>
<dbReference type="InterPro" id="IPR001611">
    <property type="entry name" value="Leu-rich_rpt"/>
</dbReference>
<name>C3Z0A5_BRAFL</name>
<evidence type="ECO:0000256" key="3">
    <source>
        <dbReference type="ARBA" id="ARBA00022737"/>
    </source>
</evidence>
<evidence type="ECO:0000313" key="4">
    <source>
        <dbReference type="EMBL" id="EEN53953.1"/>
    </source>
</evidence>
<reference evidence="4" key="1">
    <citation type="journal article" date="2008" name="Nature">
        <title>The amphioxus genome and the evolution of the chordate karyotype.</title>
        <authorList>
            <consortium name="US DOE Joint Genome Institute (JGI-PGF)"/>
            <person name="Putnam N.H."/>
            <person name="Butts T."/>
            <person name="Ferrier D.E.K."/>
            <person name="Furlong R.F."/>
            <person name="Hellsten U."/>
            <person name="Kawashima T."/>
            <person name="Robinson-Rechavi M."/>
            <person name="Shoguchi E."/>
            <person name="Terry A."/>
            <person name="Yu J.-K."/>
            <person name="Benito-Gutierrez E.L."/>
            <person name="Dubchak I."/>
            <person name="Garcia-Fernandez J."/>
            <person name="Gibson-Brown J.J."/>
            <person name="Grigoriev I.V."/>
            <person name="Horton A.C."/>
            <person name="de Jong P.J."/>
            <person name="Jurka J."/>
            <person name="Kapitonov V.V."/>
            <person name="Kohara Y."/>
            <person name="Kuroki Y."/>
            <person name="Lindquist E."/>
            <person name="Lucas S."/>
            <person name="Osoegawa K."/>
            <person name="Pennacchio L.A."/>
            <person name="Salamov A.A."/>
            <person name="Satou Y."/>
            <person name="Sauka-Spengler T."/>
            <person name="Schmutz J."/>
            <person name="Shin-I T."/>
            <person name="Toyoda A."/>
            <person name="Bronner-Fraser M."/>
            <person name="Fujiyama A."/>
            <person name="Holland L.Z."/>
            <person name="Holland P.W.H."/>
            <person name="Satoh N."/>
            <person name="Rokhsar D.S."/>
        </authorList>
    </citation>
    <scope>NUCLEOTIDE SEQUENCE [LARGE SCALE GENOMIC DNA]</scope>
    <source>
        <strain evidence="4">S238N-H82</strain>
        <tissue evidence="4">Testes</tissue>
    </source>
</reference>
<evidence type="ECO:0000256" key="1">
    <source>
        <dbReference type="ARBA" id="ARBA00022614"/>
    </source>
</evidence>
<dbReference type="eggNOG" id="KOG0619">
    <property type="taxonomic scope" value="Eukaryota"/>
</dbReference>
<feature type="non-terminal residue" evidence="4">
    <location>
        <position position="223"/>
    </location>
</feature>
<dbReference type="InterPro" id="IPR032675">
    <property type="entry name" value="LRR_dom_sf"/>
</dbReference>
<feature type="non-terminal residue" evidence="4">
    <location>
        <position position="1"/>
    </location>
</feature>
<sequence>GLSSLHTLVLGPGNIQTTTGRAFSGLPILTTLTMNRNSIRTVGTWFGLISKLVKLYLSWNDIEDIEEGALQPLIDLRRLELTHNRLHAVKQWYFKGLRSLKCLKLSYNNISHIDEKSFNPLNSLTSVFLDHNKLVHLEVSWLKELPSGSLVHLEHNLMQAVNLSTHQEIEVMRGRYVYVKGNPFRCTCALDSLKSKGARVLQDYKTLQCSYPSRLFGRKIAEV</sequence>
<dbReference type="SUPFAM" id="SSF52058">
    <property type="entry name" value="L domain-like"/>
    <property type="match status" value="1"/>
</dbReference>
<dbReference type="EMBL" id="GG666568">
    <property type="protein sequence ID" value="EEN53953.1"/>
    <property type="molecule type" value="Genomic_DNA"/>
</dbReference>
<keyword evidence="2" id="KW-0732">Signal</keyword>
<dbReference type="STRING" id="7739.C3Z0A5"/>
<dbReference type="Gene3D" id="3.80.10.10">
    <property type="entry name" value="Ribonuclease Inhibitor"/>
    <property type="match status" value="1"/>
</dbReference>
<dbReference type="PANTHER" id="PTHR24366">
    <property type="entry name" value="IG(IMMUNOGLOBULIN) AND LRR(LEUCINE RICH REPEAT) DOMAINS"/>
    <property type="match status" value="1"/>
</dbReference>
<evidence type="ECO:0000256" key="2">
    <source>
        <dbReference type="ARBA" id="ARBA00022729"/>
    </source>
</evidence>
<dbReference type="PANTHER" id="PTHR24366:SF161">
    <property type="entry name" value="TIR DOMAIN-CONTAINING PROTEIN"/>
    <property type="match status" value="1"/>
</dbReference>
<evidence type="ECO:0008006" key="5">
    <source>
        <dbReference type="Google" id="ProtNLM"/>
    </source>
</evidence>
<dbReference type="InParanoid" id="C3Z0A5"/>
<dbReference type="SMART" id="SM00369">
    <property type="entry name" value="LRR_TYP"/>
    <property type="match status" value="5"/>
</dbReference>
<dbReference type="Pfam" id="PF13855">
    <property type="entry name" value="LRR_8"/>
    <property type="match status" value="2"/>
</dbReference>
<dbReference type="AlphaFoldDB" id="C3Z0A5"/>
<keyword evidence="1" id="KW-0433">Leucine-rich repeat</keyword>
<dbReference type="InterPro" id="IPR003591">
    <property type="entry name" value="Leu-rich_rpt_typical-subtyp"/>
</dbReference>
<keyword evidence="3" id="KW-0677">Repeat</keyword>
<proteinExistence type="predicted"/>